<feature type="region of interest" description="Disordered" evidence="3">
    <location>
        <begin position="1"/>
        <end position="83"/>
    </location>
</feature>
<protein>
    <recommendedName>
        <fullName evidence="4">Bud22 domain-containing protein</fullName>
    </recommendedName>
</protein>
<gene>
    <name evidence="5" type="ORF">EHS25_004262</name>
</gene>
<dbReference type="Proteomes" id="UP000279259">
    <property type="component" value="Unassembled WGS sequence"/>
</dbReference>
<comment type="caution">
    <text evidence="5">The sequence shown here is derived from an EMBL/GenBank/DDBJ whole genome shotgun (WGS) entry which is preliminary data.</text>
</comment>
<dbReference type="PANTHER" id="PTHR23325:SF1">
    <property type="entry name" value="SERUM RESPONSE FACTOR-BINDING PROTEIN 1"/>
    <property type="match status" value="1"/>
</dbReference>
<keyword evidence="6" id="KW-1185">Reference proteome</keyword>
<keyword evidence="1 2" id="KW-0175">Coiled coil</keyword>
<reference evidence="5 6" key="1">
    <citation type="submission" date="2018-11" db="EMBL/GenBank/DDBJ databases">
        <title>Genome sequence of Saitozyma podzolica DSM 27192.</title>
        <authorList>
            <person name="Aliyu H."/>
            <person name="Gorte O."/>
            <person name="Ochsenreither K."/>
        </authorList>
    </citation>
    <scope>NUCLEOTIDE SEQUENCE [LARGE SCALE GENOMIC DNA]</scope>
    <source>
        <strain evidence="5 6">DSM 27192</strain>
    </source>
</reference>
<accession>A0A427YTS0</accession>
<feature type="compositionally biased region" description="Polar residues" evidence="3">
    <location>
        <begin position="457"/>
        <end position="466"/>
    </location>
</feature>
<feature type="coiled-coil region" evidence="2">
    <location>
        <begin position="117"/>
        <end position="144"/>
    </location>
</feature>
<feature type="compositionally biased region" description="Polar residues" evidence="3">
    <location>
        <begin position="345"/>
        <end position="355"/>
    </location>
</feature>
<dbReference type="PANTHER" id="PTHR23325">
    <property type="entry name" value="SERUM RESPONSE FACTOR-BINDING"/>
    <property type="match status" value="1"/>
</dbReference>
<evidence type="ECO:0000256" key="1">
    <source>
        <dbReference type="ARBA" id="ARBA00023054"/>
    </source>
</evidence>
<organism evidence="5 6">
    <name type="scientific">Saitozyma podzolica</name>
    <dbReference type="NCBI Taxonomy" id="1890683"/>
    <lineage>
        <taxon>Eukaryota</taxon>
        <taxon>Fungi</taxon>
        <taxon>Dikarya</taxon>
        <taxon>Basidiomycota</taxon>
        <taxon>Agaricomycotina</taxon>
        <taxon>Tremellomycetes</taxon>
        <taxon>Tremellales</taxon>
        <taxon>Trimorphomycetaceae</taxon>
        <taxon>Saitozyma</taxon>
    </lineage>
</organism>
<feature type="compositionally biased region" description="Acidic residues" evidence="3">
    <location>
        <begin position="399"/>
        <end position="409"/>
    </location>
</feature>
<evidence type="ECO:0000256" key="3">
    <source>
        <dbReference type="SAM" id="MobiDB-lite"/>
    </source>
</evidence>
<evidence type="ECO:0000259" key="4">
    <source>
        <dbReference type="Pfam" id="PF09073"/>
    </source>
</evidence>
<feature type="compositionally biased region" description="Gly residues" evidence="3">
    <location>
        <begin position="471"/>
        <end position="489"/>
    </location>
</feature>
<dbReference type="InterPro" id="IPR015158">
    <property type="entry name" value="Bud22_dom"/>
</dbReference>
<evidence type="ECO:0000313" key="5">
    <source>
        <dbReference type="EMBL" id="RSH94459.1"/>
    </source>
</evidence>
<dbReference type="GO" id="GO:0030490">
    <property type="term" value="P:maturation of SSU-rRNA"/>
    <property type="evidence" value="ECO:0007669"/>
    <property type="project" value="TreeGrafter"/>
</dbReference>
<feature type="compositionally biased region" description="Low complexity" evidence="3">
    <location>
        <begin position="233"/>
        <end position="252"/>
    </location>
</feature>
<sequence length="555" mass="58187">MPAPLPPSGIEGAKKRKRTGAERERRKQAAIEAKLNVEAPETPTDALDPGAPAPADLASEIPPLQSSGDGDVDSPAGPSRPVVDFDKLASRVPQALKTLHPVFKQARSFEVRRLVKKIKHLRTKAEAHDELADLEAQLALISHLPLTPVAQSHLLVKLRKHALLKSSSLPHPIVALLSPSPDTYPPSGSDSKLVGKVENRLCSAKNVAPVVKNAVGWLIGEEGAKLVRSNTNPSPAQGGKAGAAAQKVSASSRVEEAEEEGGDMRMKRNRGEGQTEAVSDGEMDDDELADAAGWESGSVSGGEVGGRRAAYLSGDDLSAESDSEGLSESDVEDTRPAKRAANSKALKSQDQSQRPAPQVKEKASSKSKSKTVEKVDTRDITSSMFLPSLASGFTRGSDDDSDPDMDFDEGGVIGKKGAPGRKNRRGQRARQAIWEKKYGKNAKHVVKAAQDKDFAASQGQMNTSKARQWGAGAGVGASGRSGPPGGGSSGTVAKPAAYSGRTVSAAPATSAHDPSKQGATGKAVHPSWEAAKMRKMKEAVVQPGGGLKPTKIVFD</sequence>
<name>A0A427YTS0_9TREE</name>
<proteinExistence type="predicted"/>
<feature type="region of interest" description="Disordered" evidence="3">
    <location>
        <begin position="451"/>
        <end position="525"/>
    </location>
</feature>
<feature type="compositionally biased region" description="Basic and acidic residues" evidence="3">
    <location>
        <begin position="359"/>
        <end position="379"/>
    </location>
</feature>
<dbReference type="EMBL" id="RSCD01000002">
    <property type="protein sequence ID" value="RSH94459.1"/>
    <property type="molecule type" value="Genomic_DNA"/>
</dbReference>
<feature type="compositionally biased region" description="Acidic residues" evidence="3">
    <location>
        <begin position="279"/>
        <end position="289"/>
    </location>
</feature>
<feature type="compositionally biased region" description="Low complexity" evidence="3">
    <location>
        <begin position="42"/>
        <end position="58"/>
    </location>
</feature>
<feature type="compositionally biased region" description="Basic residues" evidence="3">
    <location>
        <begin position="418"/>
        <end position="428"/>
    </location>
</feature>
<feature type="compositionally biased region" description="Basic and acidic residues" evidence="3">
    <location>
        <begin position="19"/>
        <end position="29"/>
    </location>
</feature>
<dbReference type="OrthoDB" id="3364872at2759"/>
<dbReference type="STRING" id="1890683.A0A427YTS0"/>
<feature type="domain" description="Bud22" evidence="4">
    <location>
        <begin position="94"/>
        <end position="555"/>
    </location>
</feature>
<feature type="compositionally biased region" description="Acidic residues" evidence="3">
    <location>
        <begin position="317"/>
        <end position="331"/>
    </location>
</feature>
<dbReference type="GO" id="GO:0030686">
    <property type="term" value="C:90S preribosome"/>
    <property type="evidence" value="ECO:0007669"/>
    <property type="project" value="TreeGrafter"/>
</dbReference>
<evidence type="ECO:0000256" key="2">
    <source>
        <dbReference type="SAM" id="Coils"/>
    </source>
</evidence>
<dbReference type="GO" id="GO:0005634">
    <property type="term" value="C:nucleus"/>
    <property type="evidence" value="ECO:0007669"/>
    <property type="project" value="TreeGrafter"/>
</dbReference>
<dbReference type="InterPro" id="IPR037393">
    <property type="entry name" value="Bud22/SRFB1"/>
</dbReference>
<dbReference type="AlphaFoldDB" id="A0A427YTS0"/>
<feature type="compositionally biased region" description="Basic and acidic residues" evidence="3">
    <location>
        <begin position="262"/>
        <end position="273"/>
    </location>
</feature>
<dbReference type="Pfam" id="PF09073">
    <property type="entry name" value="BUD22"/>
    <property type="match status" value="1"/>
</dbReference>
<feature type="region of interest" description="Disordered" evidence="3">
    <location>
        <begin position="228"/>
        <end position="438"/>
    </location>
</feature>
<evidence type="ECO:0000313" key="6">
    <source>
        <dbReference type="Proteomes" id="UP000279259"/>
    </source>
</evidence>